<keyword evidence="4 13" id="KW-0812">Transmembrane</keyword>
<sequence length="981" mass="109337">MDAPWLGDPRGSREHVTRVSSRGLVDQQRRSIFILPEMRTQHQADGSTVKRQTISRRNSFLGHTIPFNKVAPVASLLSPTKLRKSKKSAKQRRKIPQDYDKHYRHSKITEGTAKFEDHANEWENYQLGGFIGVVNEVIATRKKEKALVTQWVIMPNSSFRKVWDIVLITCLCYVAVFLPMQLSFYANLMNIDNVQPWLGVYIVDRVTDCIFLVDIVINFRSPEVSRKGDVTTFNANQVASAYLHSWFSLDLVSIIPFDYISLSFVTSTTTPSGVHLSRLPRLLRMFRLTKILKVVNASRIFQRYESHISIKYGYLRLMKFSLAIVLMIHWLACAAFMATIFSKEQDDNVNTWLDQIYRNHLLGGTTATSSMDEYIASIYWATMTITTIGYGDITAMNTVERGFFIVMMLIGAGMYAYVVGTMCQLVEGLNVDSLDFQRQMDRVNDFLDMNDIPLSLRLRIRKYLLYKRDARISNISELLSSVSPTIRDEVALFKFEKILGSVAQFRGAPPDVLAALALKLTMMVFAPNEMITVFGRVGTSMYIINRGRVQIERMASDGRIVVVSVLEEGSYFGERGLLFSSKRRASVRALCFVEASCLTRKDLDDVTTDFPNVKKVIRKSMVKDVIARSLQTGEIVALAQDKVFVRKQMLLHNKVHSRRASTQDPKDMIRAARGLRGSNASSSGGSSSEGGLNADDDEPEPPAAPLQPRPKSIPCTGSVAPELTSASSPFVSAEAAATAPEVWMKGGAPPMCRPSSATKLASVPPEEAQTAPVCLAPPPSVGVRDEPPAPSISSVLTREQSNERSTQRALWRVRTKSSKKFAKPAKKLFRVEPGWADDGGNGRGLQRRSRSMTRLPTLKDVVGRHSRSLTDLDVVKSKSAPGQPQLEGHNGDTNDGDNDDDDDDVSTDEEDEVDPVIGILTGHQHMLDVMSNALSDLKRKSDTTQLTLQLLIAKLNKLEMLATTAQQQQLSQQSALKDNPI</sequence>
<dbReference type="GO" id="GO:0034702">
    <property type="term" value="C:monoatomic ion channel complex"/>
    <property type="evidence" value="ECO:0007669"/>
    <property type="project" value="UniProtKB-KW"/>
</dbReference>
<dbReference type="Gene3D" id="2.60.120.10">
    <property type="entry name" value="Jelly Rolls"/>
    <property type="match status" value="1"/>
</dbReference>
<name>W4GPD1_APHAT</name>
<keyword evidence="2" id="KW-0813">Transport</keyword>
<dbReference type="SUPFAM" id="SSF81324">
    <property type="entry name" value="Voltage-gated potassium channels"/>
    <property type="match status" value="1"/>
</dbReference>
<dbReference type="AlphaFoldDB" id="W4GPD1"/>
<keyword evidence="8 13" id="KW-1133">Transmembrane helix</keyword>
<feature type="compositionally biased region" description="Acidic residues" evidence="12">
    <location>
        <begin position="894"/>
        <end position="913"/>
    </location>
</feature>
<evidence type="ECO:0000256" key="6">
    <source>
        <dbReference type="ARBA" id="ARBA00022882"/>
    </source>
</evidence>
<dbReference type="Gene3D" id="1.10.287.70">
    <property type="match status" value="1"/>
</dbReference>
<evidence type="ECO:0000256" key="10">
    <source>
        <dbReference type="ARBA" id="ARBA00023136"/>
    </source>
</evidence>
<dbReference type="PROSITE" id="PS50042">
    <property type="entry name" value="CNMP_BINDING_3"/>
    <property type="match status" value="1"/>
</dbReference>
<keyword evidence="7" id="KW-0630">Potassium</keyword>
<keyword evidence="9" id="KW-0406">Ion transport</keyword>
<evidence type="ECO:0000256" key="8">
    <source>
        <dbReference type="ARBA" id="ARBA00022989"/>
    </source>
</evidence>
<dbReference type="RefSeq" id="XP_009829438.1">
    <property type="nucleotide sequence ID" value="XM_009831136.1"/>
</dbReference>
<feature type="region of interest" description="Disordered" evidence="12">
    <location>
        <begin position="1"/>
        <end position="22"/>
    </location>
</feature>
<feature type="transmembrane region" description="Helical" evidence="13">
    <location>
        <begin position="320"/>
        <end position="341"/>
    </location>
</feature>
<keyword evidence="3" id="KW-0633">Potassium transport</keyword>
<reference evidence="15" key="1">
    <citation type="submission" date="2013-12" db="EMBL/GenBank/DDBJ databases">
        <title>The Genome Sequence of Aphanomyces astaci APO3.</title>
        <authorList>
            <consortium name="The Broad Institute Genomics Platform"/>
            <person name="Russ C."/>
            <person name="Tyler B."/>
            <person name="van West P."/>
            <person name="Dieguez-Uribeondo J."/>
            <person name="Young S.K."/>
            <person name="Zeng Q."/>
            <person name="Gargeya S."/>
            <person name="Fitzgerald M."/>
            <person name="Abouelleil A."/>
            <person name="Alvarado L."/>
            <person name="Chapman S.B."/>
            <person name="Gainer-Dewar J."/>
            <person name="Goldberg J."/>
            <person name="Griggs A."/>
            <person name="Gujja S."/>
            <person name="Hansen M."/>
            <person name="Howarth C."/>
            <person name="Imamovic A."/>
            <person name="Ireland A."/>
            <person name="Larimer J."/>
            <person name="McCowan C."/>
            <person name="Murphy C."/>
            <person name="Pearson M."/>
            <person name="Poon T.W."/>
            <person name="Priest M."/>
            <person name="Roberts A."/>
            <person name="Saif S."/>
            <person name="Shea T."/>
            <person name="Sykes S."/>
            <person name="Wortman J."/>
            <person name="Nusbaum C."/>
            <person name="Birren B."/>
        </authorList>
    </citation>
    <scope>NUCLEOTIDE SEQUENCE [LARGE SCALE GENOMIC DNA]</scope>
    <source>
        <strain evidence="15">APO3</strain>
    </source>
</reference>
<feature type="compositionally biased region" description="Basic residues" evidence="12">
    <location>
        <begin position="811"/>
        <end position="828"/>
    </location>
</feature>
<dbReference type="SUPFAM" id="SSF51206">
    <property type="entry name" value="cAMP-binding domain-like"/>
    <property type="match status" value="1"/>
</dbReference>
<feature type="region of interest" description="Disordered" evidence="12">
    <location>
        <begin position="763"/>
        <end position="913"/>
    </location>
</feature>
<dbReference type="SMART" id="SM00100">
    <property type="entry name" value="cNMP"/>
    <property type="match status" value="1"/>
</dbReference>
<dbReference type="InterPro" id="IPR005821">
    <property type="entry name" value="Ion_trans_dom"/>
</dbReference>
<evidence type="ECO:0000256" key="7">
    <source>
        <dbReference type="ARBA" id="ARBA00022958"/>
    </source>
</evidence>
<dbReference type="PRINTS" id="PR01463">
    <property type="entry name" value="EAGCHANLFMLY"/>
</dbReference>
<dbReference type="Pfam" id="PF00520">
    <property type="entry name" value="Ion_trans"/>
    <property type="match status" value="1"/>
</dbReference>
<keyword evidence="11" id="KW-0407">Ion channel</keyword>
<proteinExistence type="predicted"/>
<accession>W4GPD1</accession>
<dbReference type="GO" id="GO:0005249">
    <property type="term" value="F:voltage-gated potassium channel activity"/>
    <property type="evidence" value="ECO:0007669"/>
    <property type="project" value="InterPro"/>
</dbReference>
<dbReference type="InterPro" id="IPR050818">
    <property type="entry name" value="KCNH_animal-type"/>
</dbReference>
<evidence type="ECO:0000256" key="2">
    <source>
        <dbReference type="ARBA" id="ARBA00022448"/>
    </source>
</evidence>
<evidence type="ECO:0000256" key="3">
    <source>
        <dbReference type="ARBA" id="ARBA00022538"/>
    </source>
</evidence>
<evidence type="ECO:0000256" key="9">
    <source>
        <dbReference type="ARBA" id="ARBA00023065"/>
    </source>
</evidence>
<evidence type="ECO:0000256" key="12">
    <source>
        <dbReference type="SAM" id="MobiDB-lite"/>
    </source>
</evidence>
<dbReference type="InterPro" id="IPR000595">
    <property type="entry name" value="cNMP-bd_dom"/>
</dbReference>
<evidence type="ECO:0000256" key="1">
    <source>
        <dbReference type="ARBA" id="ARBA00004141"/>
    </source>
</evidence>
<dbReference type="InterPro" id="IPR003938">
    <property type="entry name" value="K_chnl_volt-dep_EAG/ELK/ERG"/>
</dbReference>
<dbReference type="InterPro" id="IPR014710">
    <property type="entry name" value="RmlC-like_jellyroll"/>
</dbReference>
<evidence type="ECO:0000256" key="13">
    <source>
        <dbReference type="SAM" id="Phobius"/>
    </source>
</evidence>
<dbReference type="GeneID" id="20808050"/>
<dbReference type="PANTHER" id="PTHR10217:SF435">
    <property type="entry name" value="POTASSIUM VOLTAGE-GATED CHANNEL PROTEIN EAG"/>
    <property type="match status" value="1"/>
</dbReference>
<feature type="domain" description="Cyclic nucleotide-binding" evidence="14">
    <location>
        <begin position="504"/>
        <end position="624"/>
    </location>
</feature>
<feature type="transmembrane region" description="Helical" evidence="13">
    <location>
        <begin position="403"/>
        <end position="420"/>
    </location>
</feature>
<dbReference type="PANTHER" id="PTHR10217">
    <property type="entry name" value="VOLTAGE AND LIGAND GATED POTASSIUM CHANNEL"/>
    <property type="match status" value="1"/>
</dbReference>
<dbReference type="EMBL" id="KI913124">
    <property type="protein sequence ID" value="ETV81580.1"/>
    <property type="molecule type" value="Genomic_DNA"/>
</dbReference>
<feature type="compositionally biased region" description="Low complexity" evidence="12">
    <location>
        <begin position="674"/>
        <end position="693"/>
    </location>
</feature>
<evidence type="ECO:0000256" key="4">
    <source>
        <dbReference type="ARBA" id="ARBA00022692"/>
    </source>
</evidence>
<keyword evidence="6" id="KW-0851">Voltage-gated channel</keyword>
<dbReference type="GO" id="GO:0005886">
    <property type="term" value="C:plasma membrane"/>
    <property type="evidence" value="ECO:0007669"/>
    <property type="project" value="TreeGrafter"/>
</dbReference>
<keyword evidence="5" id="KW-0631">Potassium channel</keyword>
<evidence type="ECO:0000256" key="5">
    <source>
        <dbReference type="ARBA" id="ARBA00022826"/>
    </source>
</evidence>
<dbReference type="GO" id="GO:0042391">
    <property type="term" value="P:regulation of membrane potential"/>
    <property type="evidence" value="ECO:0007669"/>
    <property type="project" value="TreeGrafter"/>
</dbReference>
<feature type="transmembrane region" description="Helical" evidence="13">
    <location>
        <begin position="162"/>
        <end position="186"/>
    </location>
</feature>
<protein>
    <recommendedName>
        <fullName evidence="14">Cyclic nucleotide-binding domain-containing protein</fullName>
    </recommendedName>
</protein>
<evidence type="ECO:0000259" key="14">
    <source>
        <dbReference type="PROSITE" id="PS50042"/>
    </source>
</evidence>
<feature type="transmembrane region" description="Helical" evidence="13">
    <location>
        <begin position="374"/>
        <end position="391"/>
    </location>
</feature>
<keyword evidence="10 13" id="KW-0472">Membrane</keyword>
<dbReference type="FunFam" id="1.10.287.70:FF:000123">
    <property type="entry name" value="Potassium channel KAT3"/>
    <property type="match status" value="1"/>
</dbReference>
<dbReference type="VEuPathDB" id="FungiDB:H257_06054"/>
<organism evidence="15">
    <name type="scientific">Aphanomyces astaci</name>
    <name type="common">Crayfish plague agent</name>
    <dbReference type="NCBI Taxonomy" id="112090"/>
    <lineage>
        <taxon>Eukaryota</taxon>
        <taxon>Sar</taxon>
        <taxon>Stramenopiles</taxon>
        <taxon>Oomycota</taxon>
        <taxon>Saprolegniomycetes</taxon>
        <taxon>Saprolegniales</taxon>
        <taxon>Verrucalvaceae</taxon>
        <taxon>Aphanomyces</taxon>
    </lineage>
</organism>
<feature type="region of interest" description="Disordered" evidence="12">
    <location>
        <begin position="674"/>
        <end position="720"/>
    </location>
</feature>
<dbReference type="InterPro" id="IPR018490">
    <property type="entry name" value="cNMP-bd_dom_sf"/>
</dbReference>
<gene>
    <name evidence="15" type="ORF">H257_06054</name>
</gene>
<dbReference type="CDD" id="cd00038">
    <property type="entry name" value="CAP_ED"/>
    <property type="match status" value="1"/>
</dbReference>
<comment type="subcellular location">
    <subcellularLocation>
        <location evidence="1">Membrane</location>
        <topology evidence="1">Multi-pass membrane protein</topology>
    </subcellularLocation>
</comment>
<dbReference type="Pfam" id="PF00027">
    <property type="entry name" value="cNMP_binding"/>
    <property type="match status" value="1"/>
</dbReference>
<evidence type="ECO:0000313" key="15">
    <source>
        <dbReference type="EMBL" id="ETV81580.1"/>
    </source>
</evidence>
<dbReference type="Gene3D" id="1.10.287.630">
    <property type="entry name" value="Helix hairpin bin"/>
    <property type="match status" value="1"/>
</dbReference>
<evidence type="ECO:0000256" key="11">
    <source>
        <dbReference type="ARBA" id="ARBA00023303"/>
    </source>
</evidence>
<dbReference type="OrthoDB" id="421226at2759"/>